<feature type="transmembrane region" description="Helical" evidence="1">
    <location>
        <begin position="435"/>
        <end position="455"/>
    </location>
</feature>
<dbReference type="AlphaFoldDB" id="M0AKJ1"/>
<feature type="transmembrane region" description="Helical" evidence="1">
    <location>
        <begin position="467"/>
        <end position="486"/>
    </location>
</feature>
<dbReference type="GO" id="GO:0140359">
    <property type="term" value="F:ABC-type transporter activity"/>
    <property type="evidence" value="ECO:0007669"/>
    <property type="project" value="InterPro"/>
</dbReference>
<protein>
    <submittedName>
        <fullName evidence="2">Uncharacterized protein</fullName>
    </submittedName>
</protein>
<dbReference type="STRING" id="29540.C481_15305"/>
<feature type="transmembrane region" description="Helical" evidence="1">
    <location>
        <begin position="396"/>
        <end position="414"/>
    </location>
</feature>
<keyword evidence="1" id="KW-0812">Transmembrane</keyword>
<feature type="transmembrane region" description="Helical" evidence="1">
    <location>
        <begin position="524"/>
        <end position="543"/>
    </location>
</feature>
<dbReference type="EMBL" id="AOIO01000034">
    <property type="protein sequence ID" value="ELY99230.1"/>
    <property type="molecule type" value="Genomic_DNA"/>
</dbReference>
<dbReference type="eggNOG" id="arCOG09180">
    <property type="taxonomic scope" value="Archaea"/>
</dbReference>
<reference evidence="2 3" key="1">
    <citation type="journal article" date="2014" name="PLoS Genet.">
        <title>Phylogenetically driven sequencing of extremely halophilic archaea reveals strategies for static and dynamic osmo-response.</title>
        <authorList>
            <person name="Becker E.A."/>
            <person name="Seitzer P.M."/>
            <person name="Tritt A."/>
            <person name="Larsen D."/>
            <person name="Krusor M."/>
            <person name="Yao A.I."/>
            <person name="Wu D."/>
            <person name="Madern D."/>
            <person name="Eisen J.A."/>
            <person name="Darling A.E."/>
            <person name="Facciotti M.T."/>
        </authorList>
    </citation>
    <scope>NUCLEOTIDE SEQUENCE [LARGE SCALE GENOMIC DNA]</scope>
    <source>
        <strain evidence="2 3">DSM 12278</strain>
    </source>
</reference>
<dbReference type="GO" id="GO:0005886">
    <property type="term" value="C:plasma membrane"/>
    <property type="evidence" value="ECO:0007669"/>
    <property type="project" value="UniProtKB-SubCell"/>
</dbReference>
<feature type="transmembrane region" description="Helical" evidence="1">
    <location>
        <begin position="189"/>
        <end position="209"/>
    </location>
</feature>
<feature type="transmembrane region" description="Helical" evidence="1">
    <location>
        <begin position="498"/>
        <end position="518"/>
    </location>
</feature>
<proteinExistence type="predicted"/>
<dbReference type="PATRIC" id="fig|29540.5.peg.3114"/>
<comment type="caution">
    <text evidence="2">The sequence shown here is derived from an EMBL/GenBank/DDBJ whole genome shotgun (WGS) entry which is preliminary data.</text>
</comment>
<feature type="transmembrane region" description="Helical" evidence="1">
    <location>
        <begin position="68"/>
        <end position="89"/>
    </location>
</feature>
<dbReference type="Proteomes" id="UP000011554">
    <property type="component" value="Unassembled WGS sequence"/>
</dbReference>
<feature type="transmembrane region" description="Helical" evidence="1">
    <location>
        <begin position="120"/>
        <end position="140"/>
    </location>
</feature>
<dbReference type="RefSeq" id="WP_006110133.1">
    <property type="nucleotide sequence ID" value="NZ_AOIO01000034.1"/>
</dbReference>
<keyword evidence="1" id="KW-1133">Transmembrane helix</keyword>
<accession>M0AKJ1</accession>
<dbReference type="Pfam" id="PF12679">
    <property type="entry name" value="ABC2_membrane_2"/>
    <property type="match status" value="1"/>
</dbReference>
<feature type="transmembrane region" description="Helical" evidence="1">
    <location>
        <begin position="276"/>
        <end position="298"/>
    </location>
</feature>
<feature type="transmembrane region" description="Helical" evidence="1">
    <location>
        <begin position="373"/>
        <end position="390"/>
    </location>
</feature>
<gene>
    <name evidence="2" type="ORF">C481_15305</name>
</gene>
<sequence>MVAGTVSTAVGVARADFLQRTRSRRFLVVLAIIAYIGYQLNVGTFELLYQDTVDGTTVDYRGEPTAPYIGLTTGLTGGLFLLFFGYYVLASSLRRDRETGFDELLASTPVSDRAYLLGKWLSHVGVVAVMLTTLAVAALVNHAVHGVGPTDPVWIVGAVFLIGVPMGCFVAGVTLVFQSTDRLRGTLGNVTYFFGAVTLLSLVAAAFAGDDGGAGSISLWIRAVDSIGLVAAGEMTFDALLEVAPGYDGPPVANYGTGTIGGAMATFEWNGGSWPAWFYANRLGFALAGVGLALVATLPYDRYAPRDESADIGVAGRLGRFVTSVFSRDDTTAAGSETGEPVNISLTPVTDRSAGGFGRLFIQELKLLVRGHARWWYAGVALIAVVGLVGSAPSNAIVSIAAIWPLFVWSGMGYRTDHYRITPVVISSNQPYRQLLAEWAAGAVVTAAFLGVALWPTVLDAGPEGAVVFVGAVLFVPSVAQALGLWSRTRRAFELGYLVLWYAGPLNGIVPLDFAGATTKTVGTATPMLFGAVGLIALGAALARRTLQA</sequence>
<keyword evidence="1" id="KW-0472">Membrane</keyword>
<dbReference type="OrthoDB" id="170442at2157"/>
<feature type="transmembrane region" description="Helical" evidence="1">
    <location>
        <begin position="152"/>
        <end position="177"/>
    </location>
</feature>
<evidence type="ECO:0000313" key="2">
    <source>
        <dbReference type="EMBL" id="ELY99230.1"/>
    </source>
</evidence>
<keyword evidence="3" id="KW-1185">Reference proteome</keyword>
<organism evidence="2 3">
    <name type="scientific">Natrialba asiatica (strain ATCC 700177 / DSM 12278 / JCM 9576 / FERM P-10747 / NBRC 102637 / 172P1)</name>
    <dbReference type="NCBI Taxonomy" id="29540"/>
    <lineage>
        <taxon>Archaea</taxon>
        <taxon>Methanobacteriati</taxon>
        <taxon>Methanobacteriota</taxon>
        <taxon>Stenosarchaea group</taxon>
        <taxon>Halobacteria</taxon>
        <taxon>Halobacteriales</taxon>
        <taxon>Natrialbaceae</taxon>
        <taxon>Natrialba</taxon>
    </lineage>
</organism>
<name>M0AKJ1_NATA1</name>
<evidence type="ECO:0000313" key="3">
    <source>
        <dbReference type="Proteomes" id="UP000011554"/>
    </source>
</evidence>
<evidence type="ECO:0000256" key="1">
    <source>
        <dbReference type="SAM" id="Phobius"/>
    </source>
</evidence>
<feature type="transmembrane region" description="Helical" evidence="1">
    <location>
        <begin position="26"/>
        <end position="48"/>
    </location>
</feature>